<organism evidence="2 3">
    <name type="scientific">Penicillium italicum</name>
    <name type="common">Blue mold</name>
    <dbReference type="NCBI Taxonomy" id="40296"/>
    <lineage>
        <taxon>Eukaryota</taxon>
        <taxon>Fungi</taxon>
        <taxon>Dikarya</taxon>
        <taxon>Ascomycota</taxon>
        <taxon>Pezizomycotina</taxon>
        <taxon>Eurotiomycetes</taxon>
        <taxon>Eurotiomycetidae</taxon>
        <taxon>Eurotiales</taxon>
        <taxon>Aspergillaceae</taxon>
        <taxon>Penicillium</taxon>
    </lineage>
</organism>
<dbReference type="OrthoDB" id="5412996at2759"/>
<keyword evidence="3" id="KW-1185">Reference proteome</keyword>
<dbReference type="InterPro" id="IPR002575">
    <property type="entry name" value="Aminoglycoside_PTrfase"/>
</dbReference>
<name>A0A0A2KQQ4_PENIT</name>
<keyword evidence="2" id="KW-0808">Transferase</keyword>
<dbReference type="PhylomeDB" id="A0A0A2KQQ4"/>
<dbReference type="Gene3D" id="3.30.200.20">
    <property type="entry name" value="Phosphorylase Kinase, domain 1"/>
    <property type="match status" value="1"/>
</dbReference>
<dbReference type="PANTHER" id="PTHR21310">
    <property type="entry name" value="AMINOGLYCOSIDE PHOSPHOTRANSFERASE-RELATED-RELATED"/>
    <property type="match status" value="1"/>
</dbReference>
<feature type="domain" description="Aminoglycoside phosphotransferase" evidence="1">
    <location>
        <begin position="68"/>
        <end position="325"/>
    </location>
</feature>
<comment type="caution">
    <text evidence="2">The sequence shown here is derived from an EMBL/GenBank/DDBJ whole genome shotgun (WGS) entry which is preliminary data.</text>
</comment>
<dbReference type="Pfam" id="PF01636">
    <property type="entry name" value="APH"/>
    <property type="match status" value="1"/>
</dbReference>
<evidence type="ECO:0000313" key="3">
    <source>
        <dbReference type="Proteomes" id="UP000030104"/>
    </source>
</evidence>
<gene>
    <name evidence="2" type="ORF">PITC_009760</name>
</gene>
<dbReference type="PANTHER" id="PTHR21310:SF37">
    <property type="entry name" value="AMINOGLYCOSIDE PHOSPHOTRANSFERASE DOMAIN-CONTAINING PROTEIN"/>
    <property type="match status" value="1"/>
</dbReference>
<protein>
    <submittedName>
        <fullName evidence="2">Aminoglycoside phosphotransferase</fullName>
    </submittedName>
</protein>
<dbReference type="InterPro" id="IPR011009">
    <property type="entry name" value="Kinase-like_dom_sf"/>
</dbReference>
<dbReference type="AlphaFoldDB" id="A0A0A2KQQ4"/>
<proteinExistence type="predicted"/>
<dbReference type="Proteomes" id="UP000030104">
    <property type="component" value="Unassembled WGS sequence"/>
</dbReference>
<dbReference type="InterPro" id="IPR051678">
    <property type="entry name" value="AGP_Transferase"/>
</dbReference>
<dbReference type="HOGENOM" id="CLU_028906_4_1_1"/>
<evidence type="ECO:0000313" key="2">
    <source>
        <dbReference type="EMBL" id="KGO66665.1"/>
    </source>
</evidence>
<dbReference type="GO" id="GO:0016740">
    <property type="term" value="F:transferase activity"/>
    <property type="evidence" value="ECO:0007669"/>
    <property type="project" value="UniProtKB-KW"/>
</dbReference>
<sequence>MEVRMRYDDTAWQTSDKVADAWALYILNLDTFEKIGNFLLKHHQASDPIEFTILQTGAFNTALQMKFERTRTAVIRFPLPGATMFPEEKVCNEVSTMRFIGDKTTIPVPFIIHSGGKKESPSELGPFIIMEYIDHHANMIEILKKPGRPNEERVTLDPNISHTRLKALYGELARVLFSLSGLSQNKIGSLFQVDDFAWEVSRRPLSLHMNELVRLGTLPQSKLPATTFDTASSYFEALAELHISHLTSQRNDAVDSADDCRRKFVARFLFRKIVRDQNLKSQWISFENGPFPIWCDDFRPGNVLVDVDLNIAGVVDWEFTYTAPVEFTQAPPWWLLLEKPEYWPKGLDDWCIEYEKRLQTFLEAMIDCEEEAIRKEQLVGSQRLSSAMRRSWESGDFWIMYAARNNFAFDAIYWQKIDQRFFGPTTSECVGVCDIWKERLHLLEPEEQEFMQKHVDLKLKEMATGEVLAWDPDEYTLEFMRLLARTNDQPLS</sequence>
<dbReference type="STRING" id="40296.A0A0A2KQQ4"/>
<dbReference type="SUPFAM" id="SSF56112">
    <property type="entry name" value="Protein kinase-like (PK-like)"/>
    <property type="match status" value="1"/>
</dbReference>
<dbReference type="EMBL" id="JQGA01001377">
    <property type="protein sequence ID" value="KGO66665.1"/>
    <property type="molecule type" value="Genomic_DNA"/>
</dbReference>
<evidence type="ECO:0000259" key="1">
    <source>
        <dbReference type="Pfam" id="PF01636"/>
    </source>
</evidence>
<reference evidence="2 3" key="1">
    <citation type="journal article" date="2015" name="Mol. Plant Microbe Interact.">
        <title>Genome, transcriptome, and functional analyses of Penicillium expansum provide new insights into secondary metabolism and pathogenicity.</title>
        <authorList>
            <person name="Ballester A.R."/>
            <person name="Marcet-Houben M."/>
            <person name="Levin E."/>
            <person name="Sela N."/>
            <person name="Selma-Lazaro C."/>
            <person name="Carmona L."/>
            <person name="Wisniewski M."/>
            <person name="Droby S."/>
            <person name="Gonzalez-Candelas L."/>
            <person name="Gabaldon T."/>
        </authorList>
    </citation>
    <scope>NUCLEOTIDE SEQUENCE [LARGE SCALE GENOMIC DNA]</scope>
    <source>
        <strain evidence="2 3">PHI-1</strain>
    </source>
</reference>
<dbReference type="OMA" id="WALDIVW"/>
<accession>A0A0A2KQQ4</accession>